<evidence type="ECO:0000313" key="4">
    <source>
        <dbReference type="EMBL" id="MFB9733360.1"/>
    </source>
</evidence>
<dbReference type="InterPro" id="IPR011004">
    <property type="entry name" value="Trimer_LpxA-like_sf"/>
</dbReference>
<dbReference type="InterPro" id="IPR020019">
    <property type="entry name" value="AcTrfase_PglD-like"/>
</dbReference>
<dbReference type="PROSITE" id="PS00101">
    <property type="entry name" value="HEXAPEP_TRANSFERASES"/>
    <property type="match status" value="1"/>
</dbReference>
<gene>
    <name evidence="4" type="ORF">ACFFN0_15030</name>
</gene>
<name>A0ABV5V6H1_9MICO</name>
<feature type="domain" description="PglD N-terminal" evidence="3">
    <location>
        <begin position="2"/>
        <end position="76"/>
    </location>
</feature>
<dbReference type="SUPFAM" id="SSF51161">
    <property type="entry name" value="Trimeric LpxA-like enzymes"/>
    <property type="match status" value="1"/>
</dbReference>
<dbReference type="InterPro" id="IPR050179">
    <property type="entry name" value="Trans_hexapeptide_repeat"/>
</dbReference>
<keyword evidence="5" id="KW-1185">Reference proteome</keyword>
<dbReference type="InterPro" id="IPR041561">
    <property type="entry name" value="PglD_N"/>
</dbReference>
<protein>
    <submittedName>
        <fullName evidence="4">NeuD/PglB/VioB family sugar acetyltransferase</fullName>
    </submittedName>
</protein>
<comment type="caution">
    <text evidence="4">The sequence shown here is derived from an EMBL/GenBank/DDBJ whole genome shotgun (WGS) entry which is preliminary data.</text>
</comment>
<dbReference type="InterPro" id="IPR018357">
    <property type="entry name" value="Hexapep_transf_CS"/>
</dbReference>
<evidence type="ECO:0000313" key="5">
    <source>
        <dbReference type="Proteomes" id="UP001589613"/>
    </source>
</evidence>
<dbReference type="Pfam" id="PF17836">
    <property type="entry name" value="PglD_N"/>
    <property type="match status" value="1"/>
</dbReference>
<dbReference type="Gene3D" id="2.160.10.10">
    <property type="entry name" value="Hexapeptide repeat proteins"/>
    <property type="match status" value="1"/>
</dbReference>
<dbReference type="NCBIfam" id="TIGR03570">
    <property type="entry name" value="NeuD_NnaD"/>
    <property type="match status" value="1"/>
</dbReference>
<keyword evidence="2" id="KW-0677">Repeat</keyword>
<reference evidence="4 5" key="1">
    <citation type="submission" date="2024-09" db="EMBL/GenBank/DDBJ databases">
        <authorList>
            <person name="Sun Q."/>
            <person name="Mori K."/>
        </authorList>
    </citation>
    <scope>NUCLEOTIDE SEQUENCE [LARGE SCALE GENOMIC DNA]</scope>
    <source>
        <strain evidence="4 5">JCM 12763</strain>
    </source>
</reference>
<dbReference type="PANTHER" id="PTHR43300:SF7">
    <property type="entry name" value="UDP-N-ACETYLBACILLOSAMINE N-ACETYLTRANSFERASE"/>
    <property type="match status" value="1"/>
</dbReference>
<evidence type="ECO:0000256" key="2">
    <source>
        <dbReference type="ARBA" id="ARBA00022737"/>
    </source>
</evidence>
<dbReference type="Gene3D" id="3.40.50.20">
    <property type="match status" value="1"/>
</dbReference>
<evidence type="ECO:0000259" key="3">
    <source>
        <dbReference type="Pfam" id="PF17836"/>
    </source>
</evidence>
<organism evidence="4 5">
    <name type="scientific">Ornithinimicrobium kibberense</name>
    <dbReference type="NCBI Taxonomy" id="282060"/>
    <lineage>
        <taxon>Bacteria</taxon>
        <taxon>Bacillati</taxon>
        <taxon>Actinomycetota</taxon>
        <taxon>Actinomycetes</taxon>
        <taxon>Micrococcales</taxon>
        <taxon>Ornithinimicrobiaceae</taxon>
        <taxon>Ornithinimicrobium</taxon>
    </lineage>
</organism>
<dbReference type="RefSeq" id="WP_337678399.1">
    <property type="nucleotide sequence ID" value="NZ_JBHMAX010000033.1"/>
</dbReference>
<accession>A0ABV5V6H1</accession>
<dbReference type="CDD" id="cd03360">
    <property type="entry name" value="LbH_AT_putative"/>
    <property type="match status" value="1"/>
</dbReference>
<dbReference type="Proteomes" id="UP001589613">
    <property type="component" value="Unassembled WGS sequence"/>
</dbReference>
<sequence>MLLVAASGLAREVLAVVRVLGRHRVVGVLDDDPALHGSSVDGIPVLGGTEQVAAHPDAQLLLCPGDGGARRAVAERLAVGPERWATVVAPSADLAPDTTLGHGVVVLGGVVATAAVTVGSHVVLMPHVVLTHDTRVGDFATLAAGVTLGGRVRVGEAAYLGMSASVRQDVRVGAGAVLGMGAVLLTDLPPGQTWAGVPARPLAARTTEAPA</sequence>
<proteinExistence type="predicted"/>
<evidence type="ECO:0000256" key="1">
    <source>
        <dbReference type="ARBA" id="ARBA00022679"/>
    </source>
</evidence>
<dbReference type="PANTHER" id="PTHR43300">
    <property type="entry name" value="ACETYLTRANSFERASE"/>
    <property type="match status" value="1"/>
</dbReference>
<keyword evidence="1" id="KW-0808">Transferase</keyword>
<dbReference type="EMBL" id="JBHMAX010000033">
    <property type="protein sequence ID" value="MFB9733360.1"/>
    <property type="molecule type" value="Genomic_DNA"/>
</dbReference>